<evidence type="ECO:0000256" key="1">
    <source>
        <dbReference type="ARBA" id="ARBA00022737"/>
    </source>
</evidence>
<dbReference type="AlphaFoldDB" id="A0A1S8A506"/>
<dbReference type="Pfam" id="PF12796">
    <property type="entry name" value="Ank_2"/>
    <property type="match status" value="1"/>
</dbReference>
<dbReference type="PROSITE" id="PS50297">
    <property type="entry name" value="ANK_REP_REGION"/>
    <property type="match status" value="1"/>
</dbReference>
<keyword evidence="5" id="KW-1185">Reference proteome</keyword>
<organism evidence="4">
    <name type="scientific">Rosellinia necatrix</name>
    <name type="common">White root-rot fungus</name>
    <dbReference type="NCBI Taxonomy" id="77044"/>
    <lineage>
        <taxon>Eukaryota</taxon>
        <taxon>Fungi</taxon>
        <taxon>Dikarya</taxon>
        <taxon>Ascomycota</taxon>
        <taxon>Pezizomycotina</taxon>
        <taxon>Sordariomycetes</taxon>
        <taxon>Xylariomycetidae</taxon>
        <taxon>Xylariales</taxon>
        <taxon>Xylariaceae</taxon>
        <taxon>Rosellinia</taxon>
    </lineage>
</organism>
<feature type="repeat" description="ANK" evidence="3">
    <location>
        <begin position="130"/>
        <end position="162"/>
    </location>
</feature>
<dbReference type="InterPro" id="IPR036770">
    <property type="entry name" value="Ankyrin_rpt-contain_sf"/>
</dbReference>
<dbReference type="Pfam" id="PF00023">
    <property type="entry name" value="Ank"/>
    <property type="match status" value="2"/>
</dbReference>
<dbReference type="PANTHER" id="PTHR24193:SF121">
    <property type="entry name" value="ADA2A-CONTAINING COMPLEX COMPONENT 3, ISOFORM D"/>
    <property type="match status" value="1"/>
</dbReference>
<evidence type="ECO:0000256" key="2">
    <source>
        <dbReference type="ARBA" id="ARBA00023043"/>
    </source>
</evidence>
<dbReference type="STRING" id="77044.A0A1S8A506"/>
<reference evidence="4" key="1">
    <citation type="submission" date="2016-03" db="EMBL/GenBank/DDBJ databases">
        <title>Draft genome sequence of Rosellinia necatrix.</title>
        <authorList>
            <person name="Kanematsu S."/>
        </authorList>
    </citation>
    <scope>NUCLEOTIDE SEQUENCE [LARGE SCALE GENOMIC DNA]</scope>
    <source>
        <strain evidence="4">W97</strain>
    </source>
</reference>
<evidence type="ECO:0000313" key="4">
    <source>
        <dbReference type="EMBL" id="GAW25119.1"/>
    </source>
</evidence>
<sequence length="430" mass="47614">MRSGQRRGSIPDFWATSWDPDSLDPTLQSLIESGNAEAVRNFLVGAEQSEVALGLALFEAIFHRNAEVVECLINAGAPISSSYTFSQSTPLHFHPTYEILRPTPFECLFGNPLDAPTRVRAFVDASNELSQLAPLHCAARCGDVKVVQCLLKTGAPVEARSASNDTPLHSALSGWSSSVDAMQANQQATDRFNSQDGPLIRATPAHYVEIIKLLVDKGSPVDSASPADALLYYAVHVRNLDIVRYLVEHAADKGRLLNAIHDRSTPNSQKDRLSALWRAVRWCDLDMVRYLVEAGADLLLECRHNFVDQFAIHAAFYPDTDGNELGVIRYLIRVNESQMEEKTSYHDTCLHLAAATNNAVCAAWLLDKGASCAGTNWRGETPWGVARRCKSWAVIALFITRERKFVYKSPADTLQSTWLEPHGGHYSWHP</sequence>
<dbReference type="GO" id="GO:0005634">
    <property type="term" value="C:nucleus"/>
    <property type="evidence" value="ECO:0007669"/>
    <property type="project" value="TreeGrafter"/>
</dbReference>
<proteinExistence type="predicted"/>
<gene>
    <name evidence="4" type="ORF">SAMD00023353_0105060</name>
</gene>
<accession>A0A1S8A506</accession>
<dbReference type="EMBL" id="DF977446">
    <property type="protein sequence ID" value="GAW25119.1"/>
    <property type="molecule type" value="Genomic_DNA"/>
</dbReference>
<dbReference type="SMART" id="SM00248">
    <property type="entry name" value="ANK"/>
    <property type="match status" value="6"/>
</dbReference>
<dbReference type="OrthoDB" id="426293at2759"/>
<dbReference type="Proteomes" id="UP000054516">
    <property type="component" value="Unassembled WGS sequence"/>
</dbReference>
<keyword evidence="2 3" id="KW-0040">ANK repeat</keyword>
<dbReference type="GO" id="GO:0000976">
    <property type="term" value="F:transcription cis-regulatory region binding"/>
    <property type="evidence" value="ECO:0007669"/>
    <property type="project" value="TreeGrafter"/>
</dbReference>
<dbReference type="PANTHER" id="PTHR24193">
    <property type="entry name" value="ANKYRIN REPEAT PROTEIN"/>
    <property type="match status" value="1"/>
</dbReference>
<dbReference type="Gene3D" id="1.25.40.20">
    <property type="entry name" value="Ankyrin repeat-containing domain"/>
    <property type="match status" value="3"/>
</dbReference>
<dbReference type="InterPro" id="IPR050663">
    <property type="entry name" value="Ankyrin-SOCS_Box"/>
</dbReference>
<name>A0A1S8A506_ROSNE</name>
<keyword evidence="1" id="KW-0677">Repeat</keyword>
<dbReference type="InterPro" id="IPR002110">
    <property type="entry name" value="Ankyrin_rpt"/>
</dbReference>
<dbReference type="SUPFAM" id="SSF48403">
    <property type="entry name" value="Ankyrin repeat"/>
    <property type="match status" value="1"/>
</dbReference>
<evidence type="ECO:0000256" key="3">
    <source>
        <dbReference type="PROSITE-ProRule" id="PRU00023"/>
    </source>
</evidence>
<protein>
    <submittedName>
        <fullName evidence="4">Putative ankyrin unc44</fullName>
    </submittedName>
</protein>
<dbReference type="GO" id="GO:0045944">
    <property type="term" value="P:positive regulation of transcription by RNA polymerase II"/>
    <property type="evidence" value="ECO:0007669"/>
    <property type="project" value="TreeGrafter"/>
</dbReference>
<dbReference type="PROSITE" id="PS50088">
    <property type="entry name" value="ANK_REPEAT"/>
    <property type="match status" value="1"/>
</dbReference>
<evidence type="ECO:0000313" key="5">
    <source>
        <dbReference type="Proteomes" id="UP000054516"/>
    </source>
</evidence>